<sequence length="329" mass="36366">MLSSSLKRLHIGVSRCTPLEGPLPSDLFWRGLRLLSSLQELSIAQFPLYTDPLDAGLSDALLPLPALKNLAVHLTDPWANCNSATYFLNHITLSADCSLRIIDINPTTHVLNPSHEAFYIAISRVLDPHAHKVPLRTLRVARSGQYEQRFSFWTQYPTRSILSLDHSAMLRAGLHPRLEIIVGDNDTSRIGDLLRWLPLYAVEGIVLSDGSITGWTSRVPAPSVRVVAVSGTAPMPAINTLVAILVSFESMEALRELHLVGVPMAEGLETGMATLRRALQRKDLQFTDRNPLRLVVGDPELYSEMCKLAEGDPLMKSVEFVQSCLYGVV</sequence>
<dbReference type="EMBL" id="BPQB01000094">
    <property type="protein sequence ID" value="GJE98739.1"/>
    <property type="molecule type" value="Genomic_DNA"/>
</dbReference>
<accession>A0A9P3LLI8</accession>
<comment type="caution">
    <text evidence="1">The sequence shown here is derived from an EMBL/GenBank/DDBJ whole genome shotgun (WGS) entry which is preliminary data.</text>
</comment>
<proteinExistence type="predicted"/>
<keyword evidence="2" id="KW-1185">Reference proteome</keyword>
<reference evidence="1 2" key="1">
    <citation type="submission" date="2021-08" db="EMBL/GenBank/DDBJ databases">
        <title>Draft Genome Sequence of Phanerochaete sordida strain YK-624.</title>
        <authorList>
            <person name="Mori T."/>
            <person name="Dohra H."/>
            <person name="Suzuki T."/>
            <person name="Kawagishi H."/>
            <person name="Hirai H."/>
        </authorList>
    </citation>
    <scope>NUCLEOTIDE SEQUENCE [LARGE SCALE GENOMIC DNA]</scope>
    <source>
        <strain evidence="1 2">YK-624</strain>
    </source>
</reference>
<name>A0A9P3LLI8_9APHY</name>
<organism evidence="1 2">
    <name type="scientific">Phanerochaete sordida</name>
    <dbReference type="NCBI Taxonomy" id="48140"/>
    <lineage>
        <taxon>Eukaryota</taxon>
        <taxon>Fungi</taxon>
        <taxon>Dikarya</taxon>
        <taxon>Basidiomycota</taxon>
        <taxon>Agaricomycotina</taxon>
        <taxon>Agaricomycetes</taxon>
        <taxon>Polyporales</taxon>
        <taxon>Phanerochaetaceae</taxon>
        <taxon>Phanerochaete</taxon>
    </lineage>
</organism>
<evidence type="ECO:0000313" key="2">
    <source>
        <dbReference type="Proteomes" id="UP000703269"/>
    </source>
</evidence>
<gene>
    <name evidence="1" type="ORF">PsYK624_149750</name>
</gene>
<dbReference type="Proteomes" id="UP000703269">
    <property type="component" value="Unassembled WGS sequence"/>
</dbReference>
<protein>
    <submittedName>
        <fullName evidence="1">Uncharacterized protein</fullName>
    </submittedName>
</protein>
<evidence type="ECO:0000313" key="1">
    <source>
        <dbReference type="EMBL" id="GJE98739.1"/>
    </source>
</evidence>
<dbReference type="AlphaFoldDB" id="A0A9P3LLI8"/>